<reference evidence="2 3" key="1">
    <citation type="submission" date="2019-02" db="EMBL/GenBank/DDBJ databases">
        <title>Halieaceae_genomes.</title>
        <authorList>
            <person name="Li S.-H."/>
        </authorList>
    </citation>
    <scope>NUCLEOTIDE SEQUENCE [LARGE SCALE GENOMIC DNA]</scope>
    <source>
        <strain evidence="2 3">JH123</strain>
    </source>
</reference>
<dbReference type="SUPFAM" id="SSF54593">
    <property type="entry name" value="Glyoxalase/Bleomycin resistance protein/Dihydroxybiphenyl dioxygenase"/>
    <property type="match status" value="1"/>
</dbReference>
<dbReference type="EMBL" id="CP036501">
    <property type="protein sequence ID" value="UZP75269.1"/>
    <property type="molecule type" value="Genomic_DNA"/>
</dbReference>
<dbReference type="Proteomes" id="UP001317963">
    <property type="component" value="Chromosome"/>
</dbReference>
<evidence type="ECO:0000259" key="1">
    <source>
        <dbReference type="Pfam" id="PF00903"/>
    </source>
</evidence>
<protein>
    <submittedName>
        <fullName evidence="2">Glyoxalase</fullName>
    </submittedName>
</protein>
<dbReference type="PANTHER" id="PTHR34109:SF1">
    <property type="entry name" value="VOC DOMAIN-CONTAINING PROTEIN"/>
    <property type="match status" value="1"/>
</dbReference>
<accession>A0ABY6Q9G8</accession>
<dbReference type="Pfam" id="PF00903">
    <property type="entry name" value="Glyoxalase"/>
    <property type="match status" value="1"/>
</dbReference>
<proteinExistence type="predicted"/>
<name>A0ABY6Q9G8_9GAMM</name>
<evidence type="ECO:0000313" key="3">
    <source>
        <dbReference type="Proteomes" id="UP001317963"/>
    </source>
</evidence>
<feature type="domain" description="Glyoxalase/fosfomycin resistance/dioxygenase" evidence="1">
    <location>
        <begin position="10"/>
        <end position="129"/>
    </location>
</feature>
<sequence>MATGKIIPSIRYKHCPEAIDWLVRAFSFTPHFVVPGDHGEILHAQLTYGDAMIMLGSAHDGDDFGKLHACPNELEGKNTASFYLVVEDADEHCVQARQHGAEIIIDVRDEDYGGRGYTCTDLEGHIWTFGTYDPWSTAGGAYV</sequence>
<keyword evidence="3" id="KW-1185">Reference proteome</keyword>
<organism evidence="2 3">
    <name type="scientific">Candidatus Paraluminiphilus aquimaris</name>
    <dbReference type="NCBI Taxonomy" id="2518994"/>
    <lineage>
        <taxon>Bacteria</taxon>
        <taxon>Pseudomonadati</taxon>
        <taxon>Pseudomonadota</taxon>
        <taxon>Gammaproteobacteria</taxon>
        <taxon>Cellvibrionales</taxon>
        <taxon>Halieaceae</taxon>
        <taxon>Candidatus Paraluminiphilus</taxon>
    </lineage>
</organism>
<dbReference type="InterPro" id="IPR029068">
    <property type="entry name" value="Glyas_Bleomycin-R_OHBP_Dase"/>
</dbReference>
<dbReference type="InterPro" id="IPR004360">
    <property type="entry name" value="Glyas_Fos-R_dOase_dom"/>
</dbReference>
<dbReference type="Gene3D" id="3.30.720.110">
    <property type="match status" value="1"/>
</dbReference>
<dbReference type="RefSeq" id="WP_279241752.1">
    <property type="nucleotide sequence ID" value="NZ_CP036501.1"/>
</dbReference>
<dbReference type="PANTHER" id="PTHR34109">
    <property type="entry name" value="BNAUNNG04460D PROTEIN-RELATED"/>
    <property type="match status" value="1"/>
</dbReference>
<evidence type="ECO:0000313" key="2">
    <source>
        <dbReference type="EMBL" id="UZP75269.1"/>
    </source>
</evidence>
<dbReference type="Gene3D" id="3.30.720.120">
    <property type="match status" value="1"/>
</dbReference>
<gene>
    <name evidence="2" type="ORF">E0F26_11225</name>
</gene>